<dbReference type="PROSITE" id="PS00197">
    <property type="entry name" value="2FE2S_FER_1"/>
    <property type="match status" value="1"/>
</dbReference>
<dbReference type="CDD" id="cd00207">
    <property type="entry name" value="fer2"/>
    <property type="match status" value="1"/>
</dbReference>
<dbReference type="InterPro" id="IPR001041">
    <property type="entry name" value="2Fe-2S_ferredoxin-type"/>
</dbReference>
<dbReference type="Proteomes" id="UP001199816">
    <property type="component" value="Unassembled WGS sequence"/>
</dbReference>
<dbReference type="PRINTS" id="PR00371">
    <property type="entry name" value="FPNCR"/>
</dbReference>
<dbReference type="InterPro" id="IPR001433">
    <property type="entry name" value="OxRdtase_FAD/NAD-bd"/>
</dbReference>
<organism evidence="11 12">
    <name type="scientific">Niabella pedocola</name>
    <dbReference type="NCBI Taxonomy" id="1752077"/>
    <lineage>
        <taxon>Bacteria</taxon>
        <taxon>Pseudomonadati</taxon>
        <taxon>Bacteroidota</taxon>
        <taxon>Chitinophagia</taxon>
        <taxon>Chitinophagales</taxon>
        <taxon>Chitinophagaceae</taxon>
        <taxon>Niabella</taxon>
    </lineage>
</organism>
<dbReference type="Pfam" id="PF00111">
    <property type="entry name" value="Fer2"/>
    <property type="match status" value="1"/>
</dbReference>
<dbReference type="InterPro" id="IPR050415">
    <property type="entry name" value="MRET"/>
</dbReference>
<dbReference type="InterPro" id="IPR001709">
    <property type="entry name" value="Flavoprot_Pyr_Nucl_cyt_Rdtase"/>
</dbReference>
<evidence type="ECO:0000313" key="12">
    <source>
        <dbReference type="Proteomes" id="UP001199816"/>
    </source>
</evidence>
<dbReference type="InterPro" id="IPR017938">
    <property type="entry name" value="Riboflavin_synthase-like_b-brl"/>
</dbReference>
<keyword evidence="2" id="KW-0285">Flavoprotein</keyword>
<gene>
    <name evidence="11" type="ORF">LQ567_21415</name>
</gene>
<dbReference type="SUPFAM" id="SSF54292">
    <property type="entry name" value="2Fe-2S ferredoxin-like"/>
    <property type="match status" value="1"/>
</dbReference>
<keyword evidence="7" id="KW-0408">Iron</keyword>
<protein>
    <submittedName>
        <fullName evidence="11">Iron-sulfur cluster-binding domain-containing protein</fullName>
    </submittedName>
</protein>
<evidence type="ECO:0000256" key="4">
    <source>
        <dbReference type="ARBA" id="ARBA00022723"/>
    </source>
</evidence>
<proteinExistence type="predicted"/>
<dbReference type="Pfam" id="PF00175">
    <property type="entry name" value="NAD_binding_1"/>
    <property type="match status" value="1"/>
</dbReference>
<dbReference type="InterPro" id="IPR008333">
    <property type="entry name" value="Cbr1-like_FAD-bd_dom"/>
</dbReference>
<dbReference type="PROSITE" id="PS51085">
    <property type="entry name" value="2FE2S_FER_2"/>
    <property type="match status" value="1"/>
</dbReference>
<evidence type="ECO:0000256" key="3">
    <source>
        <dbReference type="ARBA" id="ARBA00022714"/>
    </source>
</evidence>
<dbReference type="PRINTS" id="PR00410">
    <property type="entry name" value="PHEHYDRXLASE"/>
</dbReference>
<dbReference type="SUPFAM" id="SSF52343">
    <property type="entry name" value="Ferredoxin reductase-like, C-terminal NADP-linked domain"/>
    <property type="match status" value="1"/>
</dbReference>
<evidence type="ECO:0000256" key="8">
    <source>
        <dbReference type="ARBA" id="ARBA00023014"/>
    </source>
</evidence>
<feature type="domain" description="FAD-binding FR-type" evidence="10">
    <location>
        <begin position="4"/>
        <end position="107"/>
    </location>
</feature>
<evidence type="ECO:0000259" key="9">
    <source>
        <dbReference type="PROSITE" id="PS51085"/>
    </source>
</evidence>
<evidence type="ECO:0000256" key="1">
    <source>
        <dbReference type="ARBA" id="ARBA00001974"/>
    </source>
</evidence>
<dbReference type="RefSeq" id="WP_231007826.1">
    <property type="nucleotide sequence ID" value="NZ_JAJNEC010000007.1"/>
</dbReference>
<dbReference type="InterPro" id="IPR017927">
    <property type="entry name" value="FAD-bd_FR_type"/>
</dbReference>
<dbReference type="InterPro" id="IPR006058">
    <property type="entry name" value="2Fe2S_fd_BS"/>
</dbReference>
<dbReference type="SUPFAM" id="SSF63380">
    <property type="entry name" value="Riboflavin synthase domain-like"/>
    <property type="match status" value="1"/>
</dbReference>
<evidence type="ECO:0000256" key="5">
    <source>
        <dbReference type="ARBA" id="ARBA00022827"/>
    </source>
</evidence>
<dbReference type="Gene3D" id="3.10.20.30">
    <property type="match status" value="1"/>
</dbReference>
<keyword evidence="12" id="KW-1185">Reference proteome</keyword>
<keyword evidence="5" id="KW-0274">FAD</keyword>
<dbReference type="InterPro" id="IPR012675">
    <property type="entry name" value="Beta-grasp_dom_sf"/>
</dbReference>
<name>A0ABS8PYJ2_9BACT</name>
<dbReference type="Gene3D" id="2.40.30.10">
    <property type="entry name" value="Translation factors"/>
    <property type="match status" value="1"/>
</dbReference>
<keyword evidence="4" id="KW-0479">Metal-binding</keyword>
<evidence type="ECO:0000259" key="10">
    <source>
        <dbReference type="PROSITE" id="PS51384"/>
    </source>
</evidence>
<dbReference type="Pfam" id="PF00970">
    <property type="entry name" value="FAD_binding_6"/>
    <property type="match status" value="1"/>
</dbReference>
<evidence type="ECO:0000256" key="2">
    <source>
        <dbReference type="ARBA" id="ARBA00022630"/>
    </source>
</evidence>
<keyword evidence="6" id="KW-0560">Oxidoreductase</keyword>
<keyword evidence="8" id="KW-0411">Iron-sulfur</keyword>
<evidence type="ECO:0000313" key="11">
    <source>
        <dbReference type="EMBL" id="MCD2425357.1"/>
    </source>
</evidence>
<comment type="caution">
    <text evidence="11">The sequence shown here is derived from an EMBL/GenBank/DDBJ whole genome shotgun (WGS) entry which is preliminary data.</text>
</comment>
<feature type="domain" description="2Fe-2S ferredoxin-type" evidence="9">
    <location>
        <begin position="259"/>
        <end position="347"/>
    </location>
</feature>
<dbReference type="PANTHER" id="PTHR47354">
    <property type="entry name" value="NADH OXIDOREDUCTASE HCR"/>
    <property type="match status" value="1"/>
</dbReference>
<keyword evidence="3" id="KW-0001">2Fe-2S</keyword>
<dbReference type="PANTHER" id="PTHR47354:SF8">
    <property type="entry name" value="1,2-PHENYLACETYL-COA EPOXIDASE, SUBUNIT E"/>
    <property type="match status" value="1"/>
</dbReference>
<reference evidence="11 12" key="1">
    <citation type="submission" date="2021-11" db="EMBL/GenBank/DDBJ databases">
        <title>Genomic of Niabella pedocola.</title>
        <authorList>
            <person name="Wu T."/>
        </authorList>
    </citation>
    <scope>NUCLEOTIDE SEQUENCE [LARGE SCALE GENOMIC DNA]</scope>
    <source>
        <strain evidence="11 12">JCM 31011</strain>
    </source>
</reference>
<sequence>MNDPITKRLRIAAIIQETADAKTFIVEPLDGWIPVYRPGQFLTLIFQNHLGEQRRSFSISSSPDTDPQLSFTVKKLDNGEFSRYLIYKAKTGDVLKTSGISGFFVLPEDTRGKQFCFLAAGSGITPCFSLIKTLLKTTGVQMILLYSNRSEADTIFYEELKLLRDAYAGRLLIHFMFSNHPQVLQKRLSHWVLTHLVAQHLPVQIRKDTLFYICGPYDYMLMADISLKSNGVKGTQIIKEDFYPLPRLVKPKPPDLDAHKVTIHIGSLVRELEVQYPNTITATGKRAGLTLPYSCESGQCGSCVATCTSGKIWMAYNEVLTDEEVAKGRVLTCQGYPIGGDAIIVFE</sequence>
<dbReference type="PROSITE" id="PS51384">
    <property type="entry name" value="FAD_FR"/>
    <property type="match status" value="1"/>
</dbReference>
<accession>A0ABS8PYJ2</accession>
<dbReference type="InterPro" id="IPR039261">
    <property type="entry name" value="FNR_nucleotide-bd"/>
</dbReference>
<dbReference type="Gene3D" id="3.40.50.80">
    <property type="entry name" value="Nucleotide-binding domain of ferredoxin-NADP reductase (FNR) module"/>
    <property type="match status" value="1"/>
</dbReference>
<evidence type="ECO:0000256" key="7">
    <source>
        <dbReference type="ARBA" id="ARBA00023004"/>
    </source>
</evidence>
<dbReference type="InterPro" id="IPR036010">
    <property type="entry name" value="2Fe-2S_ferredoxin-like_sf"/>
</dbReference>
<evidence type="ECO:0000256" key="6">
    <source>
        <dbReference type="ARBA" id="ARBA00023002"/>
    </source>
</evidence>
<dbReference type="EMBL" id="JAJNEC010000007">
    <property type="protein sequence ID" value="MCD2425357.1"/>
    <property type="molecule type" value="Genomic_DNA"/>
</dbReference>
<comment type="cofactor">
    <cofactor evidence="1">
        <name>FAD</name>
        <dbReference type="ChEBI" id="CHEBI:57692"/>
    </cofactor>
</comment>